<organism evidence="3 4">
    <name type="scientific">Parageobacillus toebii</name>
    <dbReference type="NCBI Taxonomy" id="153151"/>
    <lineage>
        <taxon>Bacteria</taxon>
        <taxon>Bacillati</taxon>
        <taxon>Bacillota</taxon>
        <taxon>Bacilli</taxon>
        <taxon>Bacillales</taxon>
        <taxon>Anoxybacillaceae</taxon>
        <taxon>Parageobacillus</taxon>
    </lineage>
</organism>
<dbReference type="Proteomes" id="UP000075324">
    <property type="component" value="Unassembled WGS sequence"/>
</dbReference>
<dbReference type="PANTHER" id="PTHR35604:SF2">
    <property type="entry name" value="TRANSPOSASE INSH FOR INSERTION SEQUENCE ELEMENT IS5A-RELATED"/>
    <property type="match status" value="1"/>
</dbReference>
<feature type="domain" description="Transposase InsH N-terminal" evidence="2">
    <location>
        <begin position="45"/>
        <end position="120"/>
    </location>
</feature>
<comment type="caution">
    <text evidence="3">The sequence shown here is derived from an EMBL/GenBank/DDBJ whole genome shotgun (WGS) entry which is preliminary data.</text>
</comment>
<dbReference type="InterPro" id="IPR008490">
    <property type="entry name" value="Transposase_InsH_N"/>
</dbReference>
<dbReference type="PANTHER" id="PTHR35604">
    <property type="entry name" value="TRANSPOSASE INSH FOR INSERTION SEQUENCE ELEMENT IS5A-RELATED"/>
    <property type="match status" value="1"/>
</dbReference>
<sequence>MHIKNPPPWKSYTVTKKTTLQGMDTIMISNWNSEHAWTYEIDPILEALFRYIDSLSLPETPYVTGRPPVSKKSLLKCFFLKTYFSIDSLRKLVRILQRFRCFQRACGLGEVPHLSTFSRAAKWFREQGFPVFHAQLLKDLEVRYPQIVLIDSTALRSSLYDSQAKWGVSTRYHWFKGYKLHLCTTAEGIILSHVLTTANRNDAAVAPELLVSLKQWDIEFVLGDAAYDSEKVRQTAEQSGILFISPINRRNSEERKDAYGRVLPVFLKTRFGQWLFGLRREIERVFNELKSDGLEQPRWYGFHRYVLHVLCCILICITSSFYSSFATPSESVNSSIFSLFNYCWAKSTIN</sequence>
<feature type="domain" description="Transposase IS4-like" evidence="1">
    <location>
        <begin position="146"/>
        <end position="312"/>
    </location>
</feature>
<dbReference type="AlphaFoldDB" id="A0A150N1J6"/>
<name>A0A150N1J6_9BACL</name>
<dbReference type="Pfam" id="PF01609">
    <property type="entry name" value="DDE_Tnp_1"/>
    <property type="match status" value="1"/>
</dbReference>
<dbReference type="EMBL" id="LQYW01000048">
    <property type="protein sequence ID" value="KYD30549.1"/>
    <property type="molecule type" value="Genomic_DNA"/>
</dbReference>
<evidence type="ECO:0000259" key="2">
    <source>
        <dbReference type="Pfam" id="PF05598"/>
    </source>
</evidence>
<dbReference type="InterPro" id="IPR002559">
    <property type="entry name" value="Transposase_11"/>
</dbReference>
<dbReference type="GO" id="GO:0006313">
    <property type="term" value="P:DNA transposition"/>
    <property type="evidence" value="ECO:0007669"/>
    <property type="project" value="InterPro"/>
</dbReference>
<protein>
    <recommendedName>
        <fullName evidence="5">Transposase IS4-like domain-containing protein</fullName>
    </recommendedName>
</protein>
<accession>A0A150N1J6</accession>
<dbReference type="PATRIC" id="fig|153151.4.peg.3042"/>
<evidence type="ECO:0000313" key="3">
    <source>
        <dbReference type="EMBL" id="KYD30549.1"/>
    </source>
</evidence>
<dbReference type="GO" id="GO:0003677">
    <property type="term" value="F:DNA binding"/>
    <property type="evidence" value="ECO:0007669"/>
    <property type="project" value="InterPro"/>
</dbReference>
<evidence type="ECO:0000259" key="1">
    <source>
        <dbReference type="Pfam" id="PF01609"/>
    </source>
</evidence>
<evidence type="ECO:0000313" key="4">
    <source>
        <dbReference type="Proteomes" id="UP000075324"/>
    </source>
</evidence>
<dbReference type="GO" id="GO:0004803">
    <property type="term" value="F:transposase activity"/>
    <property type="evidence" value="ECO:0007669"/>
    <property type="project" value="InterPro"/>
</dbReference>
<evidence type="ECO:0008006" key="5">
    <source>
        <dbReference type="Google" id="ProtNLM"/>
    </source>
</evidence>
<gene>
    <name evidence="3" type="ORF">B4110_1799</name>
</gene>
<dbReference type="Pfam" id="PF05598">
    <property type="entry name" value="DUF772"/>
    <property type="match status" value="1"/>
</dbReference>
<reference evidence="3 4" key="1">
    <citation type="submission" date="2016-01" db="EMBL/GenBank/DDBJ databases">
        <title>Draft Genome Sequences of Seven Thermophilic Sporeformers Isolated from Foods.</title>
        <authorList>
            <person name="Berendsen E.M."/>
            <person name="Wells-Bennik M.H."/>
            <person name="Krawcyk A.O."/>
            <person name="De Jong A."/>
            <person name="Holsappel S."/>
            <person name="Eijlander R.T."/>
            <person name="Kuipers O.P."/>
        </authorList>
    </citation>
    <scope>NUCLEOTIDE SEQUENCE [LARGE SCALE GENOMIC DNA]</scope>
    <source>
        <strain evidence="3 4">B4110</strain>
    </source>
</reference>
<proteinExistence type="predicted"/>